<reference evidence="4" key="1">
    <citation type="submission" date="2020-11" db="EMBL/GenBank/DDBJ databases">
        <authorList>
            <person name="Whiteford S."/>
        </authorList>
    </citation>
    <scope>NUCLEOTIDE SEQUENCE</scope>
</reference>
<keyword evidence="2" id="KW-1133">Transmembrane helix</keyword>
<proteinExistence type="predicted"/>
<keyword evidence="5" id="KW-1185">Reference proteome</keyword>
<dbReference type="AlphaFoldDB" id="A0A8S4GCQ1"/>
<organism evidence="4 5">
    <name type="scientific">Plutella xylostella</name>
    <name type="common">Diamondback moth</name>
    <name type="synonym">Plutella maculipennis</name>
    <dbReference type="NCBI Taxonomy" id="51655"/>
    <lineage>
        <taxon>Eukaryota</taxon>
        <taxon>Metazoa</taxon>
        <taxon>Ecdysozoa</taxon>
        <taxon>Arthropoda</taxon>
        <taxon>Hexapoda</taxon>
        <taxon>Insecta</taxon>
        <taxon>Pterygota</taxon>
        <taxon>Neoptera</taxon>
        <taxon>Endopterygota</taxon>
        <taxon>Lepidoptera</taxon>
        <taxon>Glossata</taxon>
        <taxon>Ditrysia</taxon>
        <taxon>Yponomeutoidea</taxon>
        <taxon>Plutellidae</taxon>
        <taxon>Plutella</taxon>
    </lineage>
</organism>
<evidence type="ECO:0000313" key="5">
    <source>
        <dbReference type="Proteomes" id="UP000653454"/>
    </source>
</evidence>
<keyword evidence="2" id="KW-0812">Transmembrane</keyword>
<keyword evidence="2" id="KW-0472">Membrane</keyword>
<evidence type="ECO:0000313" key="4">
    <source>
        <dbReference type="EMBL" id="CAG9138140.1"/>
    </source>
</evidence>
<name>A0A8S4GCQ1_PLUXY</name>
<protein>
    <submittedName>
        <fullName evidence="4">(diamondback moth) hypothetical protein</fullName>
    </submittedName>
</protein>
<keyword evidence="3" id="KW-0732">Signal</keyword>
<feature type="transmembrane region" description="Helical" evidence="2">
    <location>
        <begin position="95"/>
        <end position="119"/>
    </location>
</feature>
<feature type="chain" id="PRO_5035886089" evidence="3">
    <location>
        <begin position="18"/>
        <end position="240"/>
    </location>
</feature>
<gene>
    <name evidence="4" type="ORF">PLXY2_LOCUS16391</name>
</gene>
<feature type="signal peptide" evidence="3">
    <location>
        <begin position="1"/>
        <end position="17"/>
    </location>
</feature>
<dbReference type="EMBL" id="CAJHNJ030000498">
    <property type="protein sequence ID" value="CAG9138140.1"/>
    <property type="molecule type" value="Genomic_DNA"/>
</dbReference>
<accession>A0A8S4GCQ1</accession>
<dbReference type="Proteomes" id="UP000653454">
    <property type="component" value="Unassembled WGS sequence"/>
</dbReference>
<evidence type="ECO:0000256" key="1">
    <source>
        <dbReference type="SAM" id="MobiDB-lite"/>
    </source>
</evidence>
<feature type="region of interest" description="Disordered" evidence="1">
    <location>
        <begin position="165"/>
        <end position="215"/>
    </location>
</feature>
<sequence length="240" mass="26566">MHGLPLCLLALAASASAQLTLTGVKCGQLKCAADDYCSPDTDRCAPCSDVCTKTGHNFDEGLCVKECQGYIHNMQYPDVRMLVAGVESTRQKAHAALIISCVTLVAVVLIMAFLCTRLLKEKFSLKYIRQKMAFKNRVKQHPADLVHHNPHAELPKPKAELKLDIRNPEPPKRNIQPLNVRDLDNRTSQTEKSQGATTPKTMMTNLSNRHPAEDTTLDYSYDNRALNVTPPAQASASHNF</sequence>
<evidence type="ECO:0000256" key="3">
    <source>
        <dbReference type="SAM" id="SignalP"/>
    </source>
</evidence>
<comment type="caution">
    <text evidence="4">The sequence shown here is derived from an EMBL/GenBank/DDBJ whole genome shotgun (WGS) entry which is preliminary data.</text>
</comment>
<evidence type="ECO:0000256" key="2">
    <source>
        <dbReference type="SAM" id="Phobius"/>
    </source>
</evidence>
<feature type="compositionally biased region" description="Polar residues" evidence="1">
    <location>
        <begin position="186"/>
        <end position="208"/>
    </location>
</feature>